<gene>
    <name evidence="4" type="ORF">HMPREF1991_02944</name>
</gene>
<keyword evidence="5" id="KW-1185">Reference proteome</keyword>
<feature type="chain" id="PRO_5001665186" description="Lipocalin-like domain-containing protein" evidence="2">
    <location>
        <begin position="33"/>
        <end position="152"/>
    </location>
</feature>
<dbReference type="Pfam" id="PF13648">
    <property type="entry name" value="Lipocalin_4"/>
    <property type="match status" value="1"/>
</dbReference>
<dbReference type="InterPro" id="IPR024311">
    <property type="entry name" value="Lipocalin-like"/>
</dbReference>
<evidence type="ECO:0000256" key="2">
    <source>
        <dbReference type="SAM" id="SignalP"/>
    </source>
</evidence>
<dbReference type="Gene3D" id="2.40.128.490">
    <property type="entry name" value="Uncharacterised protein PF14869, DUF4488"/>
    <property type="match status" value="1"/>
</dbReference>
<accession>A0A069QDW0</accession>
<evidence type="ECO:0000313" key="5">
    <source>
        <dbReference type="Proteomes" id="UP000027442"/>
    </source>
</evidence>
<evidence type="ECO:0000259" key="3">
    <source>
        <dbReference type="Pfam" id="PF13648"/>
    </source>
</evidence>
<dbReference type="HOGENOM" id="CLU_1720710_0_0_10"/>
<dbReference type="Proteomes" id="UP000027442">
    <property type="component" value="Unassembled WGS sequence"/>
</dbReference>
<feature type="domain" description="Lipocalin-like" evidence="3">
    <location>
        <begin position="48"/>
        <end position="136"/>
    </location>
</feature>
<organism evidence="4 5">
    <name type="scientific">Hoylesella loescheii DSM 19665 = JCM 12249 = ATCC 15930</name>
    <dbReference type="NCBI Taxonomy" id="1122985"/>
    <lineage>
        <taxon>Bacteria</taxon>
        <taxon>Pseudomonadati</taxon>
        <taxon>Bacteroidota</taxon>
        <taxon>Bacteroidia</taxon>
        <taxon>Bacteroidales</taxon>
        <taxon>Prevotellaceae</taxon>
        <taxon>Hoylesella</taxon>
    </lineage>
</organism>
<keyword evidence="2" id="KW-0732">Signal</keyword>
<dbReference type="AlphaFoldDB" id="A0A069QDW0"/>
<dbReference type="RefSeq" id="WP_018967111.1">
    <property type="nucleotide sequence ID" value="NZ_KB899213.1"/>
</dbReference>
<name>A0A069QDW0_HOYLO</name>
<feature type="region of interest" description="Disordered" evidence="1">
    <location>
        <begin position="33"/>
        <end position="67"/>
    </location>
</feature>
<evidence type="ECO:0000256" key="1">
    <source>
        <dbReference type="SAM" id="MobiDB-lite"/>
    </source>
</evidence>
<comment type="caution">
    <text evidence="4">The sequence shown here is derived from an EMBL/GenBank/DDBJ whole genome shotgun (WGS) entry which is preliminary data.</text>
</comment>
<proteinExistence type="predicted"/>
<protein>
    <recommendedName>
        <fullName evidence="3">Lipocalin-like domain-containing protein</fullName>
    </recommendedName>
</protein>
<dbReference type="PATRIC" id="fig|1122985.7.peg.3045"/>
<evidence type="ECO:0000313" key="4">
    <source>
        <dbReference type="EMBL" id="KDR50990.1"/>
    </source>
</evidence>
<sequence>MKKATMNKALFGLVAFVAILFMGVTVTSCSNGDEVQEEKKEEKINSPIVGTWKMDEKTNEGGEEIPAVTPAPTQVYEVYSADGKYYKADAPDSNGKKMEEGTFTVKDNELVVEIANADQAKTKQTFTFEVKDEKLTKTNKETNEIANYTKVK</sequence>
<dbReference type="PROSITE" id="PS51257">
    <property type="entry name" value="PROKAR_LIPOPROTEIN"/>
    <property type="match status" value="1"/>
</dbReference>
<reference evidence="4 5" key="1">
    <citation type="submission" date="2013-08" db="EMBL/GenBank/DDBJ databases">
        <authorList>
            <person name="Weinstock G."/>
            <person name="Sodergren E."/>
            <person name="Wylie T."/>
            <person name="Fulton L."/>
            <person name="Fulton R."/>
            <person name="Fronick C."/>
            <person name="O'Laughlin M."/>
            <person name="Godfrey J."/>
            <person name="Miner T."/>
            <person name="Herter B."/>
            <person name="Appelbaum E."/>
            <person name="Cordes M."/>
            <person name="Lek S."/>
            <person name="Wollam A."/>
            <person name="Pepin K.H."/>
            <person name="Palsikar V.B."/>
            <person name="Mitreva M."/>
            <person name="Wilson R.K."/>
        </authorList>
    </citation>
    <scope>NUCLEOTIDE SEQUENCE [LARGE SCALE GENOMIC DNA]</scope>
    <source>
        <strain evidence="4 5">ATCC 15930</strain>
    </source>
</reference>
<feature type="signal peptide" evidence="2">
    <location>
        <begin position="1"/>
        <end position="32"/>
    </location>
</feature>
<dbReference type="EMBL" id="JNGW01000128">
    <property type="protein sequence ID" value="KDR50990.1"/>
    <property type="molecule type" value="Genomic_DNA"/>
</dbReference>